<dbReference type="AlphaFoldDB" id="C0PPY2"/>
<protein>
    <submittedName>
        <fullName evidence="1">Uncharacterized protein</fullName>
    </submittedName>
</protein>
<reference evidence="1" key="1">
    <citation type="submission" date="2009-02" db="EMBL/GenBank/DDBJ databases">
        <title>Full length sequence-verified cDNA sequences from Sitka spruce (Picea sitchensis).</title>
        <authorList>
            <person name="Reid K.E."/>
            <person name="Liao N."/>
            <person name="Ralph S."/>
            <person name="Kolosova N."/>
            <person name="Oddy C."/>
            <person name="Moore R."/>
            <person name="Mayo M."/>
            <person name="Wagner S."/>
            <person name="King J."/>
            <person name="Yanchuk A."/>
            <person name="Holt R."/>
            <person name="Jones S."/>
            <person name="Marra M."/>
            <person name="Ritland C.E."/>
            <person name="Ritland K."/>
            <person name="Bohlmann J."/>
        </authorList>
    </citation>
    <scope>NUCLEOTIDE SEQUENCE</scope>
    <source>
        <tissue evidence="1">Green portion of the leader tissue</tissue>
    </source>
</reference>
<name>C0PPY2_PICSI</name>
<evidence type="ECO:0000313" key="1">
    <source>
        <dbReference type="EMBL" id="ACN39872.1"/>
    </source>
</evidence>
<sequence length="111" mass="12594">MLWPSIQGSPDPKSPTKLVVKVKGFIIQRATQMSAKSWRISRLTEWLSILGFVTTGLGEGLSIDLKSLSPSLMLFVTGKLFRDPMLQDQEILFCICCIVIDWSERIIKFYV</sequence>
<dbReference type="EMBL" id="BT070356">
    <property type="protein sequence ID" value="ACN39872.1"/>
    <property type="molecule type" value="mRNA"/>
</dbReference>
<organism evidence="1">
    <name type="scientific">Picea sitchensis</name>
    <name type="common">Sitka spruce</name>
    <name type="synonym">Pinus sitchensis</name>
    <dbReference type="NCBI Taxonomy" id="3332"/>
    <lineage>
        <taxon>Eukaryota</taxon>
        <taxon>Viridiplantae</taxon>
        <taxon>Streptophyta</taxon>
        <taxon>Embryophyta</taxon>
        <taxon>Tracheophyta</taxon>
        <taxon>Spermatophyta</taxon>
        <taxon>Pinopsida</taxon>
        <taxon>Pinidae</taxon>
        <taxon>Conifers I</taxon>
        <taxon>Pinales</taxon>
        <taxon>Pinaceae</taxon>
        <taxon>Picea</taxon>
    </lineage>
</organism>
<proteinExistence type="evidence at transcript level"/>
<accession>C0PPY2</accession>